<dbReference type="PANTHER" id="PTHR30413:SF10">
    <property type="entry name" value="CAPSULE POLYSACCHARIDE EXPORT INNER-MEMBRANE PROTEIN CTRC"/>
    <property type="match status" value="1"/>
</dbReference>
<evidence type="ECO:0000313" key="15">
    <source>
        <dbReference type="Proteomes" id="UP000597038"/>
    </source>
</evidence>
<dbReference type="GeneID" id="48057975"/>
<dbReference type="EMBL" id="QKXQ01000108">
    <property type="protein sequence ID" value="REH99293.1"/>
    <property type="molecule type" value="Genomic_DNA"/>
</dbReference>
<evidence type="ECO:0000259" key="9">
    <source>
        <dbReference type="PROSITE" id="PS51012"/>
    </source>
</evidence>
<dbReference type="GO" id="GO:0015920">
    <property type="term" value="P:lipopolysaccharide transport"/>
    <property type="evidence" value="ECO:0007669"/>
    <property type="project" value="TreeGrafter"/>
</dbReference>
<dbReference type="PANTHER" id="PTHR30413">
    <property type="entry name" value="INNER MEMBRANE TRANSPORT PERMEASE"/>
    <property type="match status" value="1"/>
</dbReference>
<evidence type="ECO:0000256" key="5">
    <source>
        <dbReference type="ARBA" id="ARBA00022692"/>
    </source>
</evidence>
<dbReference type="Proteomes" id="UP000256337">
    <property type="component" value="Unassembled WGS sequence"/>
</dbReference>
<dbReference type="GO" id="GO:0140359">
    <property type="term" value="F:ABC-type transporter activity"/>
    <property type="evidence" value="ECO:0007669"/>
    <property type="project" value="InterPro"/>
</dbReference>
<keyword evidence="3 8" id="KW-0813">Transport</keyword>
<evidence type="ECO:0000256" key="6">
    <source>
        <dbReference type="ARBA" id="ARBA00022989"/>
    </source>
</evidence>
<dbReference type="Proteomes" id="UP000597038">
    <property type="component" value="Unassembled WGS sequence"/>
</dbReference>
<dbReference type="EMBL" id="JAEDAQ010000014">
    <property type="protein sequence ID" value="MBH9581495.1"/>
    <property type="molecule type" value="Genomic_DNA"/>
</dbReference>
<comment type="caution">
    <text evidence="11">The sequence shown here is derived from an EMBL/GenBank/DDBJ whole genome shotgun (WGS) entry which is preliminary data.</text>
</comment>
<evidence type="ECO:0000313" key="10">
    <source>
        <dbReference type="EMBL" id="MBH9581495.1"/>
    </source>
</evidence>
<dbReference type="OrthoDB" id="9794365at2"/>
<dbReference type="EMBL" id="QKYD01000140">
    <property type="protein sequence ID" value="REI19896.1"/>
    <property type="molecule type" value="Genomic_DNA"/>
</dbReference>
<keyword evidence="5 8" id="KW-0812">Transmembrane</keyword>
<feature type="transmembrane region" description="Helical" evidence="8">
    <location>
        <begin position="66"/>
        <end position="86"/>
    </location>
</feature>
<evidence type="ECO:0000313" key="13">
    <source>
        <dbReference type="Proteomes" id="UP000256337"/>
    </source>
</evidence>
<dbReference type="GO" id="GO:0005886">
    <property type="term" value="C:plasma membrane"/>
    <property type="evidence" value="ECO:0007669"/>
    <property type="project" value="UniProtKB-SubCell"/>
</dbReference>
<reference evidence="10 15" key="2">
    <citation type="submission" date="2020-12" db="EMBL/GenBank/DDBJ databases">
        <title>Genomic analysis of Staphylococcus felis from a cat with skin infection.</title>
        <authorList>
            <person name="Aslantas O."/>
            <person name="Keskin O."/>
            <person name="Buyukaltay K."/>
            <person name="Gullu Yucetepe A."/>
        </authorList>
    </citation>
    <scope>NUCLEOTIDE SEQUENCE [LARGE SCALE GENOMIC DNA]</scope>
    <source>
        <strain evidence="10 15">HARRANVET</strain>
    </source>
</reference>
<evidence type="ECO:0000256" key="3">
    <source>
        <dbReference type="ARBA" id="ARBA00022448"/>
    </source>
</evidence>
<dbReference type="InterPro" id="IPR013525">
    <property type="entry name" value="ABC2_TM"/>
</dbReference>
<feature type="transmembrane region" description="Helical" evidence="8">
    <location>
        <begin position="113"/>
        <end position="139"/>
    </location>
</feature>
<feature type="transmembrane region" description="Helical" evidence="8">
    <location>
        <begin position="242"/>
        <end position="259"/>
    </location>
</feature>
<evidence type="ECO:0000256" key="1">
    <source>
        <dbReference type="ARBA" id="ARBA00004651"/>
    </source>
</evidence>
<dbReference type="PROSITE" id="PS51012">
    <property type="entry name" value="ABC_TM2"/>
    <property type="match status" value="1"/>
</dbReference>
<feature type="domain" description="ABC transmembrane type-2" evidence="9">
    <location>
        <begin position="35"/>
        <end position="262"/>
    </location>
</feature>
<sequence length="270" mass="31081">MKSLFVILHEQISNWKTIIQLAVYNMKSQYSNHYLGVFWNILQPLMQVGVYYLIFGLGLRGGGDRLVDGAPFIIHLISGLFPWLFISQSINQGANAIQANLGLVTKMKFPSSVLLSISFTNTLFNLCFMTSILFVISLIQGYVPLWKYLLFIYFIIAAFPAIFGISLLMSSLVIVVRDTKNLLQNILRLGFFMTPIFWGIQSVQPVLQHIARLNPFTYLVEIYRSVFVHSSPILYGSFADHFYYWMFTLFILTLGAMVHERFKNRLLDFL</sequence>
<evidence type="ECO:0000256" key="2">
    <source>
        <dbReference type="ARBA" id="ARBA00007783"/>
    </source>
</evidence>
<keyword evidence="6 8" id="KW-1133">Transmembrane helix</keyword>
<keyword evidence="4 8" id="KW-1003">Cell membrane</keyword>
<accession>A0A2P1MMX7</accession>
<dbReference type="AlphaFoldDB" id="A0A2P1MMX7"/>
<gene>
    <name evidence="12" type="ORF">DOS76_10045</name>
    <name evidence="11" type="ORF">DOS83_02585</name>
    <name evidence="10" type="ORF">I9026_08925</name>
</gene>
<protein>
    <recommendedName>
        <fullName evidence="8">Transport permease protein</fullName>
    </recommendedName>
</protein>
<evidence type="ECO:0000256" key="7">
    <source>
        <dbReference type="ARBA" id="ARBA00023136"/>
    </source>
</evidence>
<dbReference type="Proteomes" id="UP000256562">
    <property type="component" value="Unassembled WGS sequence"/>
</dbReference>
<feature type="transmembrane region" description="Helical" evidence="8">
    <location>
        <begin position="186"/>
        <end position="207"/>
    </location>
</feature>
<name>A0A2P1MMX7_9STAP</name>
<evidence type="ECO:0000313" key="11">
    <source>
        <dbReference type="EMBL" id="REH99293.1"/>
    </source>
</evidence>
<dbReference type="RefSeq" id="WP_106465121.1">
    <property type="nucleotide sequence ID" value="NZ_CAJUZR010000007.1"/>
</dbReference>
<comment type="subcellular location">
    <subcellularLocation>
        <location evidence="1 8">Cell membrane</location>
        <topology evidence="1 8">Multi-pass membrane protein</topology>
    </subcellularLocation>
</comment>
<proteinExistence type="inferred from homology"/>
<evidence type="ECO:0000256" key="8">
    <source>
        <dbReference type="RuleBase" id="RU361157"/>
    </source>
</evidence>
<evidence type="ECO:0000256" key="4">
    <source>
        <dbReference type="ARBA" id="ARBA00022475"/>
    </source>
</evidence>
<keyword evidence="15" id="KW-1185">Reference proteome</keyword>
<reference evidence="13 14" key="1">
    <citation type="journal article" date="2018" name="Vet. Microbiol.">
        <title>Characterisation of Staphylococcus felis isolated from cats using whole genome sequencing.</title>
        <authorList>
            <person name="Worthing K."/>
            <person name="Pang S."/>
            <person name="Trott D.J."/>
            <person name="Abraham S."/>
            <person name="Coombs G.W."/>
            <person name="Jordan D."/>
            <person name="McIntyre L."/>
            <person name="Davies M.R."/>
            <person name="Norris J."/>
        </authorList>
    </citation>
    <scope>NUCLEOTIDE SEQUENCE [LARGE SCALE GENOMIC DNA]</scope>
    <source>
        <strain evidence="12 13">F25</strain>
        <strain evidence="11 14">F9</strain>
    </source>
</reference>
<dbReference type="InterPro" id="IPR047817">
    <property type="entry name" value="ABC2_TM_bact-type"/>
</dbReference>
<dbReference type="Pfam" id="PF01061">
    <property type="entry name" value="ABC2_membrane"/>
    <property type="match status" value="1"/>
</dbReference>
<dbReference type="KEGG" id="sfq:C7J90_07030"/>
<keyword evidence="7 8" id="KW-0472">Membrane</keyword>
<feature type="transmembrane region" description="Helical" evidence="8">
    <location>
        <begin position="34"/>
        <end position="54"/>
    </location>
</feature>
<evidence type="ECO:0000313" key="14">
    <source>
        <dbReference type="Proteomes" id="UP000256562"/>
    </source>
</evidence>
<comment type="similarity">
    <text evidence="2 8">Belongs to the ABC-2 integral membrane protein family.</text>
</comment>
<organism evidence="11 14">
    <name type="scientific">Staphylococcus felis</name>
    <dbReference type="NCBI Taxonomy" id="46127"/>
    <lineage>
        <taxon>Bacteria</taxon>
        <taxon>Bacillati</taxon>
        <taxon>Bacillota</taxon>
        <taxon>Bacilli</taxon>
        <taxon>Bacillales</taxon>
        <taxon>Staphylococcaceae</taxon>
        <taxon>Staphylococcus</taxon>
    </lineage>
</organism>
<feature type="transmembrane region" description="Helical" evidence="8">
    <location>
        <begin position="151"/>
        <end position="174"/>
    </location>
</feature>
<evidence type="ECO:0000313" key="12">
    <source>
        <dbReference type="EMBL" id="REI19896.1"/>
    </source>
</evidence>